<keyword evidence="2 4" id="KW-0732">Signal</keyword>
<name>A0A2S1LTZ7_9FLAO</name>
<evidence type="ECO:0000256" key="1">
    <source>
        <dbReference type="ARBA" id="ARBA00009091"/>
    </source>
</evidence>
<dbReference type="EMBL" id="CP020919">
    <property type="protein sequence ID" value="AWG27230.1"/>
    <property type="molecule type" value="Genomic_DNA"/>
</dbReference>
<keyword evidence="6" id="KW-1185">Reference proteome</keyword>
<dbReference type="Gene3D" id="3.30.910.20">
    <property type="entry name" value="Skp domain"/>
    <property type="match status" value="1"/>
</dbReference>
<evidence type="ECO:0000256" key="2">
    <source>
        <dbReference type="ARBA" id="ARBA00022729"/>
    </source>
</evidence>
<proteinExistence type="inferred from homology"/>
<dbReference type="PANTHER" id="PTHR35089:SF1">
    <property type="entry name" value="CHAPERONE PROTEIN SKP"/>
    <property type="match status" value="1"/>
</dbReference>
<dbReference type="OrthoDB" id="1524711at2"/>
<comment type="similarity">
    <text evidence="1">Belongs to the Skp family.</text>
</comment>
<dbReference type="GO" id="GO:0050821">
    <property type="term" value="P:protein stabilization"/>
    <property type="evidence" value="ECO:0007669"/>
    <property type="project" value="TreeGrafter"/>
</dbReference>
<dbReference type="KEGG" id="fki:FK004_01585"/>
<evidence type="ECO:0000256" key="4">
    <source>
        <dbReference type="SAM" id="SignalP"/>
    </source>
</evidence>
<gene>
    <name evidence="5" type="ORF">FK004_01585</name>
</gene>
<feature type="chain" id="PRO_5015440913" description="Molecular chaperone Skp" evidence="4">
    <location>
        <begin position="24"/>
        <end position="169"/>
    </location>
</feature>
<accession>A0A2S1LTZ7</accession>
<evidence type="ECO:0000313" key="5">
    <source>
        <dbReference type="EMBL" id="AWG27230.1"/>
    </source>
</evidence>
<evidence type="ECO:0000313" key="6">
    <source>
        <dbReference type="Proteomes" id="UP000244677"/>
    </source>
</evidence>
<evidence type="ECO:0000256" key="3">
    <source>
        <dbReference type="SAM" id="Coils"/>
    </source>
</evidence>
<dbReference type="SMART" id="SM00935">
    <property type="entry name" value="OmpH"/>
    <property type="match status" value="1"/>
</dbReference>
<evidence type="ECO:0008006" key="7">
    <source>
        <dbReference type="Google" id="ProtNLM"/>
    </source>
</evidence>
<dbReference type="PANTHER" id="PTHR35089">
    <property type="entry name" value="CHAPERONE PROTEIN SKP"/>
    <property type="match status" value="1"/>
</dbReference>
<dbReference type="GO" id="GO:0051082">
    <property type="term" value="F:unfolded protein binding"/>
    <property type="evidence" value="ECO:0007669"/>
    <property type="project" value="InterPro"/>
</dbReference>
<dbReference type="Proteomes" id="UP000244677">
    <property type="component" value="Chromosome"/>
</dbReference>
<dbReference type="RefSeq" id="WP_108738717.1">
    <property type="nucleotide sequence ID" value="NZ_CP020919.1"/>
</dbReference>
<organism evidence="5 6">
    <name type="scientific">Flavobacterium kingsejongi</name>
    <dbReference type="NCBI Taxonomy" id="1678728"/>
    <lineage>
        <taxon>Bacteria</taxon>
        <taxon>Pseudomonadati</taxon>
        <taxon>Bacteroidota</taxon>
        <taxon>Flavobacteriia</taxon>
        <taxon>Flavobacteriales</taxon>
        <taxon>Flavobacteriaceae</taxon>
        <taxon>Flavobacterium</taxon>
    </lineage>
</organism>
<feature type="coiled-coil region" evidence="3">
    <location>
        <begin position="64"/>
        <end position="113"/>
    </location>
</feature>
<dbReference type="AlphaFoldDB" id="A0A2S1LTZ7"/>
<dbReference type="InterPro" id="IPR024930">
    <property type="entry name" value="Skp_dom_sf"/>
</dbReference>
<dbReference type="Pfam" id="PF03938">
    <property type="entry name" value="OmpH"/>
    <property type="match status" value="1"/>
</dbReference>
<protein>
    <recommendedName>
        <fullName evidence="7">Molecular chaperone Skp</fullName>
    </recommendedName>
</protein>
<keyword evidence="3" id="KW-0175">Coiled coil</keyword>
<dbReference type="GO" id="GO:0005829">
    <property type="term" value="C:cytosol"/>
    <property type="evidence" value="ECO:0007669"/>
    <property type="project" value="TreeGrafter"/>
</dbReference>
<dbReference type="SUPFAM" id="SSF111384">
    <property type="entry name" value="OmpH-like"/>
    <property type="match status" value="1"/>
</dbReference>
<reference evidence="5 6" key="1">
    <citation type="submission" date="2017-04" db="EMBL/GenBank/DDBJ databases">
        <title>Complete genome sequence of Flavobacterium kingsejong AJ004.</title>
        <authorList>
            <person name="Lee P.C."/>
        </authorList>
    </citation>
    <scope>NUCLEOTIDE SEQUENCE [LARGE SCALE GENOMIC DNA]</scope>
    <source>
        <strain evidence="5 6">AJ004</strain>
    </source>
</reference>
<dbReference type="InterPro" id="IPR005632">
    <property type="entry name" value="Chaperone_Skp"/>
</dbReference>
<feature type="signal peptide" evidence="4">
    <location>
        <begin position="1"/>
        <end position="23"/>
    </location>
</feature>
<sequence length="169" mass="18786">MKQLKTLLIAAILFVGASHTANAQAKIAHIDVSDLMSKYPAMLNADKQLETVGKTYDTQYKGLVDEYQAKLKKYEAESATVGDKVNEERTVEVQALQKRIVDYRDNAQKELQQKEMDLKKPIVEKVRLAIQKVAKAKGYQYVLDASTGGGLLLADGPNLLDDVKKELGF</sequence>